<evidence type="ECO:0000313" key="4">
    <source>
        <dbReference type="Proteomes" id="UP000327532"/>
    </source>
</evidence>
<dbReference type="RefSeq" id="YP_010104342.1">
    <property type="nucleotide sequence ID" value="NC_055817.1"/>
</dbReference>
<dbReference type="KEGG" id="vg:65122287"/>
<evidence type="ECO:0000259" key="2">
    <source>
        <dbReference type="Pfam" id="PF21722"/>
    </source>
</evidence>
<dbReference type="Proteomes" id="UP000327532">
    <property type="component" value="Segment"/>
</dbReference>
<evidence type="ECO:0000313" key="3">
    <source>
        <dbReference type="EMBL" id="QFG04507.1"/>
    </source>
</evidence>
<keyword evidence="4" id="KW-1185">Reference proteome</keyword>
<dbReference type="Pfam" id="PF21722">
    <property type="entry name" value="Gly_rich_2"/>
    <property type="match status" value="1"/>
</dbReference>
<proteinExistence type="predicted"/>
<name>A0A5J6T470_9CAUD</name>
<protein>
    <recommendedName>
        <fullName evidence="2">Glycine-rich domain-containing protein</fullName>
    </recommendedName>
</protein>
<dbReference type="GeneID" id="65122287"/>
<feature type="region of interest" description="Disordered" evidence="1">
    <location>
        <begin position="171"/>
        <end position="200"/>
    </location>
</feature>
<accession>A0A5J6T470</accession>
<gene>
    <name evidence="3" type="primary">32</name>
    <name evidence="3" type="ORF">SEA_JEEVES_32</name>
</gene>
<dbReference type="InterPro" id="IPR049304">
    <property type="entry name" value="Gly_rich_dom"/>
</dbReference>
<feature type="domain" description="Glycine-rich" evidence="2">
    <location>
        <begin position="44"/>
        <end position="222"/>
    </location>
</feature>
<sequence>MTLYLGGTLVGSSKVYLGSTPASKIYLGTTQIWPSFDPVGQTFTATGAYTYNIPAGATFIDVVLLSGGGGGQGQGSFSTWGKGGDPGTWLTYTLVRGVDIPMGTLTITGSVGVGGTAGAGSVGISGGAGGPGGATTAVATGWSGTHSAAGGSGGSGGTLILSETYGKSPGDTTLNGRLYQGGAQQTGASTAGNPPGGGGGAARITFQAGAAGARGQVWFYAY</sequence>
<dbReference type="EMBL" id="MN310541">
    <property type="protein sequence ID" value="QFG04507.1"/>
    <property type="molecule type" value="Genomic_DNA"/>
</dbReference>
<feature type="compositionally biased region" description="Low complexity" evidence="1">
    <location>
        <begin position="180"/>
        <end position="193"/>
    </location>
</feature>
<evidence type="ECO:0000256" key="1">
    <source>
        <dbReference type="SAM" id="MobiDB-lite"/>
    </source>
</evidence>
<reference evidence="3 4" key="1">
    <citation type="submission" date="2019-08" db="EMBL/GenBank/DDBJ databases">
        <authorList>
            <person name="Pratt D."/>
            <person name="Casey M."/>
            <person name="Delaney K."/>
            <person name="Garza G."/>
            <person name="Hunt M."/>
            <person name="Riley S."/>
            <person name="Reid J."/>
            <person name="Ettinger A.-S.H."/>
            <person name="Ettinger W.F."/>
            <person name="Fay M."/>
            <person name="Mckenzie S.K."/>
            <person name="Anders K.R."/>
            <person name="Garlena R.A."/>
            <person name="Russell D.A."/>
            <person name="Pope W.H."/>
            <person name="Jacobs-Sera D."/>
            <person name="Hatfull G.F."/>
        </authorList>
    </citation>
    <scope>NUCLEOTIDE SEQUENCE [LARGE SCALE GENOMIC DNA]</scope>
</reference>
<organism evidence="3 4">
    <name type="scientific">Mycobacterium phage Jeeves</name>
    <dbReference type="NCBI Taxonomy" id="2652402"/>
    <lineage>
        <taxon>Viruses</taxon>
        <taxon>Duplodnaviria</taxon>
        <taxon>Heunggongvirae</taxon>
        <taxon>Uroviricota</taxon>
        <taxon>Caudoviricetes</taxon>
        <taxon>Luchadorvirus</taxon>
        <taxon>Luchadorvirus jeeves</taxon>
        <taxon>Lucadorvirus jeeves</taxon>
    </lineage>
</organism>